<feature type="compositionally biased region" description="Basic and acidic residues" evidence="1">
    <location>
        <begin position="100"/>
        <end position="113"/>
    </location>
</feature>
<evidence type="ECO:0008006" key="4">
    <source>
        <dbReference type="Google" id="ProtNLM"/>
    </source>
</evidence>
<comment type="caution">
    <text evidence="2">The sequence shown here is derived from an EMBL/GenBank/DDBJ whole genome shotgun (WGS) entry which is preliminary data.</text>
</comment>
<evidence type="ECO:0000256" key="1">
    <source>
        <dbReference type="SAM" id="MobiDB-lite"/>
    </source>
</evidence>
<proteinExistence type="predicted"/>
<feature type="region of interest" description="Disordered" evidence="1">
    <location>
        <begin position="1"/>
        <end position="113"/>
    </location>
</feature>
<feature type="compositionally biased region" description="Basic and acidic residues" evidence="1">
    <location>
        <begin position="1"/>
        <end position="12"/>
    </location>
</feature>
<reference evidence="2 3" key="1">
    <citation type="submission" date="2023-07" db="EMBL/GenBank/DDBJ databases">
        <title>Sorghum-associated microbial communities from plants grown in Nebraska, USA.</title>
        <authorList>
            <person name="Schachtman D."/>
        </authorList>
    </citation>
    <scope>NUCLEOTIDE SEQUENCE [LARGE SCALE GENOMIC DNA]</scope>
    <source>
        <strain evidence="2 3">3773</strain>
    </source>
</reference>
<dbReference type="RefSeq" id="WP_310023664.1">
    <property type="nucleotide sequence ID" value="NZ_JAVDVI010000001.1"/>
</dbReference>
<name>A0ABU1TJU6_9FLAO</name>
<gene>
    <name evidence="2" type="ORF">J2X31_000194</name>
</gene>
<feature type="compositionally biased region" description="Polar residues" evidence="1">
    <location>
        <begin position="13"/>
        <end position="27"/>
    </location>
</feature>
<accession>A0ABU1TJU6</accession>
<organism evidence="2 3">
    <name type="scientific">Flavobacterium arsenatis</name>
    <dbReference type="NCBI Taxonomy" id="1484332"/>
    <lineage>
        <taxon>Bacteria</taxon>
        <taxon>Pseudomonadati</taxon>
        <taxon>Bacteroidota</taxon>
        <taxon>Flavobacteriia</taxon>
        <taxon>Flavobacteriales</taxon>
        <taxon>Flavobacteriaceae</taxon>
        <taxon>Flavobacterium</taxon>
    </lineage>
</organism>
<sequence>MENKDLGAKKANNEQQLNEGFSGQNMPKDTPDLKNEVEKDKDGNADVVKRARNVDDNVEDSKDAGSETKTTNNENQNQKTVENKDKNSDITPNRYPNSHPENHEDRGNMKLDE</sequence>
<feature type="compositionally biased region" description="Basic and acidic residues" evidence="1">
    <location>
        <begin position="29"/>
        <end position="66"/>
    </location>
</feature>
<dbReference type="Proteomes" id="UP001255185">
    <property type="component" value="Unassembled WGS sequence"/>
</dbReference>
<evidence type="ECO:0000313" key="3">
    <source>
        <dbReference type="Proteomes" id="UP001255185"/>
    </source>
</evidence>
<evidence type="ECO:0000313" key="2">
    <source>
        <dbReference type="EMBL" id="MDR6966201.1"/>
    </source>
</evidence>
<feature type="compositionally biased region" description="Low complexity" evidence="1">
    <location>
        <begin position="67"/>
        <end position="80"/>
    </location>
</feature>
<protein>
    <recommendedName>
        <fullName evidence="4">BatC protein</fullName>
    </recommendedName>
</protein>
<dbReference type="EMBL" id="JAVDVI010000001">
    <property type="protein sequence ID" value="MDR6966201.1"/>
    <property type="molecule type" value="Genomic_DNA"/>
</dbReference>
<keyword evidence="3" id="KW-1185">Reference proteome</keyword>